<dbReference type="EMBL" id="JBHMEY010000017">
    <property type="protein sequence ID" value="MFB9096383.1"/>
    <property type="molecule type" value="Genomic_DNA"/>
</dbReference>
<organism evidence="2 3">
    <name type="scientific">Flavobacterium jumunjinense</name>
    <dbReference type="NCBI Taxonomy" id="998845"/>
    <lineage>
        <taxon>Bacteria</taxon>
        <taxon>Pseudomonadati</taxon>
        <taxon>Bacteroidota</taxon>
        <taxon>Flavobacteriia</taxon>
        <taxon>Flavobacteriales</taxon>
        <taxon>Flavobacteriaceae</taxon>
        <taxon>Flavobacterium</taxon>
    </lineage>
</organism>
<reference evidence="2 3" key="1">
    <citation type="submission" date="2024-09" db="EMBL/GenBank/DDBJ databases">
        <authorList>
            <person name="Sun Q."/>
            <person name="Mori K."/>
        </authorList>
    </citation>
    <scope>NUCLEOTIDE SEQUENCE [LARGE SCALE GENOMIC DNA]</scope>
    <source>
        <strain evidence="2 3">CECT 7955</strain>
    </source>
</reference>
<dbReference type="Pfam" id="PF14134">
    <property type="entry name" value="DUF4301"/>
    <property type="match status" value="1"/>
</dbReference>
<dbReference type="InterPro" id="IPR025393">
    <property type="entry name" value="DUF4301"/>
</dbReference>
<keyword evidence="3" id="KW-1185">Reference proteome</keyword>
<proteinExistence type="predicted"/>
<dbReference type="SUPFAM" id="SSF53448">
    <property type="entry name" value="Nucleotide-diphospho-sugar transferases"/>
    <property type="match status" value="1"/>
</dbReference>
<sequence>METKLNKQDLEYIQKKGISIEKIEQQLLFFKQGVEKINLEKPALKGDGILNLSPNEKEKFIKKFDDEKDKFNIQKFIPASGAASRMFKFLSEFLSNYNPEDETINAYINRNKSSDLSIFLIGLKNFPFYTELRNTAYAIYPDYKNYDRNKRDYCLIKTLLSTDYLNFSNKPKAILPFHYRDGRNVTPIEEHLEETAFYTKKDKKTKLHFTISEEHLDGFKKIVSQKDSFDITFSYQKQHTDTIAVNPDNTLFRDKNDALVFRPGGHGALIENLNNLDSDIIFIKNIDNISNNYIDDVLENKKLLGGILIETQNQVFEYIKILLKNKVTDSEFLKIEEFLIQKLNCSLPTNYNKLATLKKTETLLQILNRPIRICGMVKNEGEPGGGPFWVKDKNYNLSLQIVESSQIDLTNNHQLNILKNATHFNPVDLVCGIKDYKGEKFNLNNFIDINTGFIVDKNKDGKPLKGYELPGLWNGAMAYWTTIFVEVPLTTFNPVKTVNDLLKPAHQPKNE</sequence>
<comment type="caution">
    <text evidence="2">The sequence shown here is derived from an EMBL/GenBank/DDBJ whole genome shotgun (WGS) entry which is preliminary data.</text>
</comment>
<dbReference type="InterPro" id="IPR029044">
    <property type="entry name" value="Nucleotide-diphossugar_trans"/>
</dbReference>
<feature type="domain" description="DUF4301" evidence="1">
    <location>
        <begin position="7"/>
        <end position="507"/>
    </location>
</feature>
<evidence type="ECO:0000259" key="1">
    <source>
        <dbReference type="Pfam" id="PF14134"/>
    </source>
</evidence>
<name>A0ABV5GLZ0_9FLAO</name>
<accession>A0ABV5GLZ0</accession>
<protein>
    <submittedName>
        <fullName evidence="2">DUF4301 family protein</fullName>
    </submittedName>
</protein>
<dbReference type="Proteomes" id="UP001589607">
    <property type="component" value="Unassembled WGS sequence"/>
</dbReference>
<evidence type="ECO:0000313" key="2">
    <source>
        <dbReference type="EMBL" id="MFB9096383.1"/>
    </source>
</evidence>
<dbReference type="RefSeq" id="WP_236457551.1">
    <property type="nucleotide sequence ID" value="NZ_CBCSGE010000029.1"/>
</dbReference>
<evidence type="ECO:0000313" key="3">
    <source>
        <dbReference type="Proteomes" id="UP001589607"/>
    </source>
</evidence>
<gene>
    <name evidence="2" type="ORF">ACFFVF_07660</name>
</gene>